<proteinExistence type="predicted"/>
<protein>
    <submittedName>
        <fullName evidence="2">Uncharacterized protein</fullName>
    </submittedName>
</protein>
<evidence type="ECO:0000256" key="1">
    <source>
        <dbReference type="SAM" id="Coils"/>
    </source>
</evidence>
<sequence length="149" mass="17624">MTFLPYNEDEINLLLKQHNQQTFNSTIEEHHQKELSSSQNVDIQLTYEKLIDKASDYHCQITELKEVYQGNLMEKESLEKVNQNLNNDINSLQNQIIQIKQLYFNELIDKIGESGLSLENLQEVFLQLIIKEIPLSSWKEYLINQYFSI</sequence>
<evidence type="ECO:0000313" key="2">
    <source>
        <dbReference type="EMBL" id="GAT91974.1"/>
    </source>
</evidence>
<dbReference type="VEuPathDB" id="AmoebaDB:EHI5A_057710"/>
<feature type="coiled-coil region" evidence="1">
    <location>
        <begin position="75"/>
        <end position="102"/>
    </location>
</feature>
<evidence type="ECO:0000313" key="3">
    <source>
        <dbReference type="Proteomes" id="UP000078387"/>
    </source>
</evidence>
<dbReference type="VEuPathDB" id="AmoebaDB:EHI8A_032750"/>
<gene>
    <name evidence="2" type="ORF">CL6EHI_050450</name>
</gene>
<comment type="caution">
    <text evidence="2">The sequence shown here is derived from an EMBL/GenBank/DDBJ whole genome shotgun (WGS) entry which is preliminary data.</text>
</comment>
<name>A0A175JES4_ENTHI</name>
<accession>A0A175JES4</accession>
<dbReference type="eggNOG" id="ENOG502RH5X">
    <property type="taxonomic scope" value="Eukaryota"/>
</dbReference>
<dbReference type="VEuPathDB" id="AmoebaDB:KM1_074250"/>
<dbReference type="VEuPathDB" id="AmoebaDB:EHI_050450"/>
<dbReference type="EMBL" id="BDEQ01000001">
    <property type="protein sequence ID" value="GAT91974.1"/>
    <property type="molecule type" value="Genomic_DNA"/>
</dbReference>
<dbReference type="VEuPathDB" id="AmoebaDB:EHI7A_035420"/>
<reference evidence="2 3" key="1">
    <citation type="submission" date="2016-05" db="EMBL/GenBank/DDBJ databases">
        <title>First whole genome sequencing of Entamoeba histolytica HM1:IMSS-clone-6.</title>
        <authorList>
            <person name="Mukherjee Avik.K."/>
            <person name="Izumyama S."/>
            <person name="Nakada-Tsukui K."/>
            <person name="Nozaki T."/>
        </authorList>
    </citation>
    <scope>NUCLEOTIDE SEQUENCE [LARGE SCALE GENOMIC DNA]</scope>
    <source>
        <strain evidence="2 3">HM1:IMSS clone 6</strain>
    </source>
</reference>
<keyword evidence="1" id="KW-0175">Coiled coil</keyword>
<dbReference type="Proteomes" id="UP000078387">
    <property type="component" value="Unassembled WGS sequence"/>
</dbReference>
<organism evidence="2 3">
    <name type="scientific">Entamoeba histolytica</name>
    <dbReference type="NCBI Taxonomy" id="5759"/>
    <lineage>
        <taxon>Eukaryota</taxon>
        <taxon>Amoebozoa</taxon>
        <taxon>Evosea</taxon>
        <taxon>Archamoebae</taxon>
        <taxon>Mastigamoebida</taxon>
        <taxon>Entamoebidae</taxon>
        <taxon>Entamoeba</taxon>
    </lineage>
</organism>
<dbReference type="AlphaFoldDB" id="A0A175JES4"/>